<dbReference type="PANTHER" id="PTHR36918">
    <property type="match status" value="1"/>
</dbReference>
<evidence type="ECO:0000256" key="6">
    <source>
        <dbReference type="HAMAP-Rule" id="MF_00821"/>
    </source>
</evidence>
<dbReference type="InterPro" id="IPR035958">
    <property type="entry name" value="SecB-like_sf"/>
</dbReference>
<comment type="subcellular location">
    <subcellularLocation>
        <location evidence="6">Cytoplasm</location>
    </subcellularLocation>
</comment>
<dbReference type="HAMAP" id="MF_00821">
    <property type="entry name" value="SecB"/>
    <property type="match status" value="1"/>
</dbReference>
<gene>
    <name evidence="6 7" type="primary">secB</name>
    <name evidence="7" type="ORF">JQ619_32875</name>
</gene>
<keyword evidence="3 6" id="KW-0653">Protein transport</keyword>
<accession>A0ABS5GH43</accession>
<dbReference type="NCBIfam" id="TIGR00809">
    <property type="entry name" value="secB"/>
    <property type="match status" value="1"/>
</dbReference>
<keyword evidence="4 6" id="KW-0811">Translocation</keyword>
<dbReference type="Pfam" id="PF02556">
    <property type="entry name" value="SecB"/>
    <property type="match status" value="1"/>
</dbReference>
<dbReference type="Gene3D" id="3.10.420.10">
    <property type="entry name" value="SecB-like"/>
    <property type="match status" value="1"/>
</dbReference>
<dbReference type="Proteomes" id="UP001314635">
    <property type="component" value="Unassembled WGS sequence"/>
</dbReference>
<comment type="caution">
    <text evidence="7">The sequence shown here is derived from an EMBL/GenBank/DDBJ whole genome shotgun (WGS) entry which is preliminary data.</text>
</comment>
<evidence type="ECO:0000256" key="3">
    <source>
        <dbReference type="ARBA" id="ARBA00022927"/>
    </source>
</evidence>
<dbReference type="RefSeq" id="WP_011942676.1">
    <property type="nucleotide sequence ID" value="NZ_JABFDP010000041.1"/>
</dbReference>
<dbReference type="PANTHER" id="PTHR36918:SF1">
    <property type="entry name" value="PROTEIN-EXPORT PROTEIN SECB"/>
    <property type="match status" value="1"/>
</dbReference>
<proteinExistence type="inferred from homology"/>
<dbReference type="PRINTS" id="PR01594">
    <property type="entry name" value="SECBCHAPRONE"/>
</dbReference>
<evidence type="ECO:0000256" key="1">
    <source>
        <dbReference type="ARBA" id="ARBA00009990"/>
    </source>
</evidence>
<organism evidence="7 8">
    <name type="scientific">Bradyrhizobium denitrificans</name>
    <dbReference type="NCBI Taxonomy" id="2734912"/>
    <lineage>
        <taxon>Bacteria</taxon>
        <taxon>Pseudomonadati</taxon>
        <taxon>Pseudomonadota</taxon>
        <taxon>Alphaproteobacteria</taxon>
        <taxon>Hyphomicrobiales</taxon>
        <taxon>Nitrobacteraceae</taxon>
        <taxon>Bradyrhizobium</taxon>
    </lineage>
</organism>
<keyword evidence="6" id="KW-0963">Cytoplasm</keyword>
<comment type="subunit">
    <text evidence="6">Homotetramer, a dimer of dimers. One homotetramer interacts with 1 SecA dimer.</text>
</comment>
<dbReference type="EMBL" id="JAFCLK010000043">
    <property type="protein sequence ID" value="MBR1140558.1"/>
    <property type="molecule type" value="Genomic_DNA"/>
</dbReference>
<dbReference type="SUPFAM" id="SSF54611">
    <property type="entry name" value="SecB-like"/>
    <property type="match status" value="1"/>
</dbReference>
<evidence type="ECO:0000256" key="4">
    <source>
        <dbReference type="ARBA" id="ARBA00023010"/>
    </source>
</evidence>
<sequence>MTNGNGANPEAAPPPQLNVLAQYIKDLSFENPNAPQSLAPQGQPPQINIQINVGANALADTEFEVTLTIEGKAESGTQVMFSFELVYGGVFRLVNVPQEHLSPMLLIECPRLLFPFAREIVANSVRDGGFPPLMLDPVDFVSLYRQNMERQAAAQGAQIRPS</sequence>
<evidence type="ECO:0000313" key="7">
    <source>
        <dbReference type="EMBL" id="MBR1140558.1"/>
    </source>
</evidence>
<evidence type="ECO:0000313" key="8">
    <source>
        <dbReference type="Proteomes" id="UP001314635"/>
    </source>
</evidence>
<evidence type="ECO:0000256" key="5">
    <source>
        <dbReference type="ARBA" id="ARBA00023186"/>
    </source>
</evidence>
<comment type="similarity">
    <text evidence="1 6">Belongs to the SecB family.</text>
</comment>
<reference evidence="8" key="1">
    <citation type="journal article" date="2021" name="ISME J.">
        <title>Evolutionary origin and ecological implication of a unique nif island in free-living Bradyrhizobium lineages.</title>
        <authorList>
            <person name="Tao J."/>
        </authorList>
    </citation>
    <scope>NUCLEOTIDE SEQUENCE [LARGE SCALE GENOMIC DNA]</scope>
    <source>
        <strain evidence="8">SZCCT0094</strain>
    </source>
</reference>
<name>A0ABS5GH43_9BRAD</name>
<keyword evidence="2 6" id="KW-0813">Transport</keyword>
<dbReference type="InterPro" id="IPR003708">
    <property type="entry name" value="SecB"/>
</dbReference>
<keyword evidence="5 6" id="KW-0143">Chaperone</keyword>
<comment type="function">
    <text evidence="6">One of the proteins required for the normal export of preproteins out of the cell cytoplasm. It is a molecular chaperone that binds to a subset of precursor proteins, maintaining them in a translocation-competent state. It also specifically binds to its receptor SecA.</text>
</comment>
<keyword evidence="8" id="KW-1185">Reference proteome</keyword>
<protein>
    <recommendedName>
        <fullName evidence="6">Protein-export protein SecB</fullName>
    </recommendedName>
</protein>
<evidence type="ECO:0000256" key="2">
    <source>
        <dbReference type="ARBA" id="ARBA00022448"/>
    </source>
</evidence>
<dbReference type="NCBIfam" id="NF004392">
    <property type="entry name" value="PRK05751.1-3"/>
    <property type="match status" value="1"/>
</dbReference>